<dbReference type="Proteomes" id="UP000236454">
    <property type="component" value="Unassembled WGS sequence"/>
</dbReference>
<evidence type="ECO:0000313" key="4">
    <source>
        <dbReference type="Proteomes" id="UP000236454"/>
    </source>
</evidence>
<protein>
    <submittedName>
        <fullName evidence="3">Por secretion system C-terminal sorting domain-containing protein</fullName>
    </submittedName>
</protein>
<evidence type="ECO:0000256" key="1">
    <source>
        <dbReference type="ARBA" id="ARBA00022729"/>
    </source>
</evidence>
<dbReference type="OrthoDB" id="9779968at2"/>
<proteinExistence type="predicted"/>
<dbReference type="Pfam" id="PF18962">
    <property type="entry name" value="Por_Secre_tail"/>
    <property type="match status" value="1"/>
</dbReference>
<evidence type="ECO:0000313" key="3">
    <source>
        <dbReference type="EMBL" id="SFT84033.1"/>
    </source>
</evidence>
<name>A0A1I7BA23_9FLAO</name>
<keyword evidence="4" id="KW-1185">Reference proteome</keyword>
<dbReference type="NCBIfam" id="TIGR04183">
    <property type="entry name" value="Por_Secre_tail"/>
    <property type="match status" value="1"/>
</dbReference>
<dbReference type="AlphaFoldDB" id="A0A1I7BA23"/>
<gene>
    <name evidence="3" type="ORF">SAMN05216474_2612</name>
</gene>
<dbReference type="RefSeq" id="WP_090251172.1">
    <property type="nucleotide sequence ID" value="NZ_FPAS01000005.1"/>
</dbReference>
<dbReference type="EMBL" id="FPAS01000005">
    <property type="protein sequence ID" value="SFT84033.1"/>
    <property type="molecule type" value="Genomic_DNA"/>
</dbReference>
<organism evidence="3 4">
    <name type="scientific">Lishizhenia tianjinensis</name>
    <dbReference type="NCBI Taxonomy" id="477690"/>
    <lineage>
        <taxon>Bacteria</taxon>
        <taxon>Pseudomonadati</taxon>
        <taxon>Bacteroidota</taxon>
        <taxon>Flavobacteriia</taxon>
        <taxon>Flavobacteriales</taxon>
        <taxon>Crocinitomicaceae</taxon>
        <taxon>Lishizhenia</taxon>
    </lineage>
</organism>
<keyword evidence="1" id="KW-0732">Signal</keyword>
<sequence length="964" mass="111410">MNIKLLLSTFLCLLGLTAWTQVHYLGKSDYQILHILNLNKDVSPMLFWQDKLAVVYSSTYSGSRISISNPEKDVFDNVALSEGEIRYKIHDNTLYYHEDFGNQFIAIGNDLKLQVIQNFPYHIINFYVINDMAYVQLEEDNYPVYQVDLQSKTIVDTLDFNQKPFKVLKVLADGLLVAEKYGLHSSLKHYHSGGITPLYSSTFNFQEITSRSSKHSPDKLYIDADTNLVFDLQNLTLDTISEIDLYDDFYFDNDSTVIALNVFGKFYHQDFMQQLNFRSDTLFTIDTLLQTETRSDTVFNNLFQKNSPYFYRLNKQTGTELIEFSNGSFLPIPEIMEGMQSSFLYGFCDKNTNERKEVILNGKPYFIATNGNDLHYYIYTRTNNAWESLAKVPKHQDYRLVSLNGKLLIQGRTNSDYSYYSLDVDNLNPEIQPNIPVETSEWFINYGATRDSADFCIDDFKYTFLNSTVDQEGSLYTLAKNFQLHPPYNSQYLDLYNSVHQKMYGKLVLTKHTAKGEIAWVKTFGSTYQGVEFFQGSHLSLNTDGTISVVYTYYKNFSTENISINHDNGSYLFEIKFNQATGQEVEVHDYFDLCPSNYVRLEAVTKDKAGNTYVITPYVHYQESYMDTTLYSDYDKQFVLLKFSADGEFKFARNILGNHNQFNKFDFKVLIDEATNTLNIINLSTSEEKGHQMEILSYGLNGKLKKVLNIYGVSYYSSYTAYLNTSHQLVVIGIGDTELTAHNHTLNPDHLEAFNFSIRLSPENLKIIDFKAYDSPGQRIIASSHDTENTYILTYKDKAYSILKLNQELDIVGIKHLGRQNDIMDLHLANKHLYFAGEDWKSTEQFRYKVLNDHYYTVSLGRMKNTGFESFAPATIASKHTLIASGKYALAYPNPFYTYTNITLDLYHPYTHYSIYDVQGRVLSQAKEISETDFRIEFPENAQGLYFIKLYSDESEEVLRVMKQ</sequence>
<feature type="domain" description="Secretion system C-terminal sorting" evidence="2">
    <location>
        <begin position="892"/>
        <end position="957"/>
    </location>
</feature>
<evidence type="ECO:0000259" key="2">
    <source>
        <dbReference type="Pfam" id="PF18962"/>
    </source>
</evidence>
<accession>A0A1I7BA23</accession>
<dbReference type="InterPro" id="IPR026444">
    <property type="entry name" value="Secre_tail"/>
</dbReference>
<reference evidence="3 4" key="1">
    <citation type="submission" date="2016-10" db="EMBL/GenBank/DDBJ databases">
        <authorList>
            <person name="de Groot N.N."/>
        </authorList>
    </citation>
    <scope>NUCLEOTIDE SEQUENCE [LARGE SCALE GENOMIC DNA]</scope>
    <source>
        <strain evidence="3 4">CGMCC 1.7005</strain>
    </source>
</reference>